<dbReference type="OrthoDB" id="1600564at2759"/>
<dbReference type="Pfam" id="PF00657">
    <property type="entry name" value="Lipase_GDSL"/>
    <property type="match status" value="1"/>
</dbReference>
<dbReference type="SUPFAM" id="SSF52266">
    <property type="entry name" value="SGNH hydrolase"/>
    <property type="match status" value="1"/>
</dbReference>
<dbReference type="PANTHER" id="PTHR45648:SF106">
    <property type="entry name" value="ANTHER-SPECIFIC PROLINE-RICH PROTEIN APG"/>
    <property type="match status" value="1"/>
</dbReference>
<dbReference type="AlphaFoldDB" id="A0A2U1LZ85"/>
<comment type="similarity">
    <text evidence="1">Belongs to the 'GDSL' lipolytic enzyme family.</text>
</comment>
<evidence type="ECO:0000256" key="2">
    <source>
        <dbReference type="ARBA" id="ARBA00022801"/>
    </source>
</evidence>
<organism evidence="5 6">
    <name type="scientific">Artemisia annua</name>
    <name type="common">Sweet wormwood</name>
    <dbReference type="NCBI Taxonomy" id="35608"/>
    <lineage>
        <taxon>Eukaryota</taxon>
        <taxon>Viridiplantae</taxon>
        <taxon>Streptophyta</taxon>
        <taxon>Embryophyta</taxon>
        <taxon>Tracheophyta</taxon>
        <taxon>Spermatophyta</taxon>
        <taxon>Magnoliopsida</taxon>
        <taxon>eudicotyledons</taxon>
        <taxon>Gunneridae</taxon>
        <taxon>Pentapetalae</taxon>
        <taxon>asterids</taxon>
        <taxon>campanulids</taxon>
        <taxon>Asterales</taxon>
        <taxon>Asteraceae</taxon>
        <taxon>Asteroideae</taxon>
        <taxon>Anthemideae</taxon>
        <taxon>Artemisiinae</taxon>
        <taxon>Artemisia</taxon>
    </lineage>
</organism>
<reference evidence="5 6" key="1">
    <citation type="journal article" date="2018" name="Mol. Plant">
        <title>The genome of Artemisia annua provides insight into the evolution of Asteraceae family and artemisinin biosynthesis.</title>
        <authorList>
            <person name="Shen Q."/>
            <person name="Zhang L."/>
            <person name="Liao Z."/>
            <person name="Wang S."/>
            <person name="Yan T."/>
            <person name="Shi P."/>
            <person name="Liu M."/>
            <person name="Fu X."/>
            <person name="Pan Q."/>
            <person name="Wang Y."/>
            <person name="Lv Z."/>
            <person name="Lu X."/>
            <person name="Zhang F."/>
            <person name="Jiang W."/>
            <person name="Ma Y."/>
            <person name="Chen M."/>
            <person name="Hao X."/>
            <person name="Li L."/>
            <person name="Tang Y."/>
            <person name="Lv G."/>
            <person name="Zhou Y."/>
            <person name="Sun X."/>
            <person name="Brodelius P.E."/>
            <person name="Rose J.K.C."/>
            <person name="Tang K."/>
        </authorList>
    </citation>
    <scope>NUCLEOTIDE SEQUENCE [LARGE SCALE GENOMIC DNA]</scope>
    <source>
        <strain evidence="6">cv. Huhao1</strain>
        <tissue evidence="5">Leaf</tissue>
    </source>
</reference>
<dbReference type="InterPro" id="IPR035669">
    <property type="entry name" value="SGNH_plant_lipase-like"/>
</dbReference>
<feature type="signal peptide" evidence="4">
    <location>
        <begin position="1"/>
        <end position="30"/>
    </location>
</feature>
<evidence type="ECO:0000313" key="5">
    <source>
        <dbReference type="EMBL" id="PWA54270.1"/>
    </source>
</evidence>
<dbReference type="Gene3D" id="3.40.50.1110">
    <property type="entry name" value="SGNH hydrolase"/>
    <property type="match status" value="1"/>
</dbReference>
<dbReference type="Proteomes" id="UP000245207">
    <property type="component" value="Unassembled WGS sequence"/>
</dbReference>
<dbReference type="InterPro" id="IPR001087">
    <property type="entry name" value="GDSL"/>
</dbReference>
<evidence type="ECO:0000256" key="4">
    <source>
        <dbReference type="SAM" id="SignalP"/>
    </source>
</evidence>
<accession>A0A2U1LZ85</accession>
<proteinExistence type="inferred from homology"/>
<evidence type="ECO:0000256" key="1">
    <source>
        <dbReference type="ARBA" id="ARBA00008668"/>
    </source>
</evidence>
<name>A0A2U1LZ85_ARTAN</name>
<keyword evidence="6" id="KW-1185">Reference proteome</keyword>
<keyword evidence="2 5" id="KW-0378">Hydrolase</keyword>
<gene>
    <name evidence="5" type="ORF">CTI12_AA438720</name>
</gene>
<evidence type="ECO:0000313" key="6">
    <source>
        <dbReference type="Proteomes" id="UP000245207"/>
    </source>
</evidence>
<evidence type="ECO:0000256" key="3">
    <source>
        <dbReference type="ARBA" id="ARBA00022963"/>
    </source>
</evidence>
<dbReference type="InterPro" id="IPR036514">
    <property type="entry name" value="SGNH_hydro_sf"/>
</dbReference>
<dbReference type="GO" id="GO:0016788">
    <property type="term" value="F:hydrolase activity, acting on ester bonds"/>
    <property type="evidence" value="ECO:0007669"/>
    <property type="project" value="InterPro"/>
</dbReference>
<keyword evidence="4" id="KW-0732">Signal</keyword>
<keyword evidence="3" id="KW-0442">Lipid degradation</keyword>
<sequence>MTVATSYNVNGTTLLLVFVFVFAILRISHAADVPAVYVLGSSVVDVGNNNYLSLSLARANFRHNGIDYPNGISTGRFSNGKNIADFIAKKVRLPTSPPYLSLMGTTPPITGVSFASGGSGILNRTGVNYVQYISLAQQVEYFSMVSDKLIQQLGQSGAQMHLSQSIFTIFMGNNDISAYFTAGSAVSQQYTPQQYVDLMLSTFKGLLKMLYGLGARKMVVSGVGAIGCYPAQRKTNSTGECIVETNYWSARYNEGLKIMLQDLKSELLEMNYVYFDMYGAMINLFQNAQTYGFTDIKDACCGLGNLNADAPCIPTSNYCPNRKNYVFWDLLHLTEVVGSMFVDIIYSGTLEYAVPINMRQLIDVC</sequence>
<feature type="chain" id="PRO_5015458319" evidence="4">
    <location>
        <begin position="31"/>
        <end position="365"/>
    </location>
</feature>
<comment type="caution">
    <text evidence="5">The sequence shown here is derived from an EMBL/GenBank/DDBJ whole genome shotgun (WGS) entry which is preliminary data.</text>
</comment>
<dbReference type="InterPro" id="IPR051058">
    <property type="entry name" value="GDSL_Est/Lipase"/>
</dbReference>
<protein>
    <submittedName>
        <fullName evidence="5">SGNH hydrolase-type esterase domain-containing protein</fullName>
    </submittedName>
</protein>
<dbReference type="PANTHER" id="PTHR45648">
    <property type="entry name" value="GDSL LIPASE/ACYLHYDROLASE FAMILY PROTEIN (AFU_ORTHOLOGUE AFUA_4G14700)"/>
    <property type="match status" value="1"/>
</dbReference>
<dbReference type="GO" id="GO:0016042">
    <property type="term" value="P:lipid catabolic process"/>
    <property type="evidence" value="ECO:0007669"/>
    <property type="project" value="UniProtKB-KW"/>
</dbReference>
<keyword evidence="3" id="KW-0443">Lipid metabolism</keyword>
<dbReference type="CDD" id="cd01837">
    <property type="entry name" value="SGNH_plant_lipase_like"/>
    <property type="match status" value="1"/>
</dbReference>
<dbReference type="EMBL" id="PKPP01007130">
    <property type="protein sequence ID" value="PWA54270.1"/>
    <property type="molecule type" value="Genomic_DNA"/>
</dbReference>